<dbReference type="InterPro" id="IPR025324">
    <property type="entry name" value="DUF4230"/>
</dbReference>
<reference evidence="2 3" key="1">
    <citation type="submission" date="2017-02" db="EMBL/GenBank/DDBJ databases">
        <authorList>
            <person name="Peterson S.W."/>
        </authorList>
    </citation>
    <scope>NUCLEOTIDE SEQUENCE [LARGE SCALE GENOMIC DNA]</scope>
    <source>
        <strain evidence="2 3">DSM 25262</strain>
    </source>
</reference>
<protein>
    <recommendedName>
        <fullName evidence="4">DUF4230 domain-containing protein</fullName>
    </recommendedName>
</protein>
<accession>A0A1T5L7P5</accession>
<organism evidence="2 3">
    <name type="scientific">Ohtaekwangia koreensis</name>
    <dbReference type="NCBI Taxonomy" id="688867"/>
    <lineage>
        <taxon>Bacteria</taxon>
        <taxon>Pseudomonadati</taxon>
        <taxon>Bacteroidota</taxon>
        <taxon>Cytophagia</taxon>
        <taxon>Cytophagales</taxon>
        <taxon>Fulvivirgaceae</taxon>
        <taxon>Ohtaekwangia</taxon>
    </lineage>
</organism>
<keyword evidence="1" id="KW-0472">Membrane</keyword>
<gene>
    <name evidence="2" type="ORF">SAMN05660236_2712</name>
</gene>
<keyword evidence="1" id="KW-0812">Transmembrane</keyword>
<evidence type="ECO:0000256" key="1">
    <source>
        <dbReference type="SAM" id="Phobius"/>
    </source>
</evidence>
<feature type="transmembrane region" description="Helical" evidence="1">
    <location>
        <begin position="7"/>
        <end position="28"/>
    </location>
</feature>
<evidence type="ECO:0000313" key="2">
    <source>
        <dbReference type="EMBL" id="SKC72076.1"/>
    </source>
</evidence>
<dbReference type="Pfam" id="PF14014">
    <property type="entry name" value="DUF4230"/>
    <property type="match status" value="1"/>
</dbReference>
<keyword evidence="3" id="KW-1185">Reference proteome</keyword>
<dbReference type="OrthoDB" id="978219at2"/>
<evidence type="ECO:0008006" key="4">
    <source>
        <dbReference type="Google" id="ProtNLM"/>
    </source>
</evidence>
<name>A0A1T5L7P5_9BACT</name>
<evidence type="ECO:0000313" key="3">
    <source>
        <dbReference type="Proteomes" id="UP000190961"/>
    </source>
</evidence>
<dbReference type="STRING" id="688867.SAMN05660236_2712"/>
<dbReference type="EMBL" id="FUZU01000002">
    <property type="protein sequence ID" value="SKC72076.1"/>
    <property type="molecule type" value="Genomic_DNA"/>
</dbReference>
<dbReference type="AlphaFoldDB" id="A0A1T5L7P5"/>
<dbReference type="RefSeq" id="WP_079687296.1">
    <property type="nucleotide sequence ID" value="NZ_FUZU01000002.1"/>
</dbReference>
<keyword evidence="1" id="KW-1133">Transmembrane helix</keyword>
<proteinExistence type="predicted"/>
<sequence>MFSNRKIILIISLLVMVMITAYVLVVYIPTQVAQRSYEGAKQIGRDFKEAFHFTPEVTVNNTIVLQQQVPILELATLSQKFQHQYIWNNTWLKSTKKITILGTFEAKAGFDLNQKFAITIGEDNATITMPHPKLLSLEPMGDVKFEDENGWWNPIKPQDRSDAMNAFTNDAKRYAAQAEFVKEAQQSFEAKITEIMKLHGKTVTIQYTDQEKVLFQ</sequence>
<dbReference type="Proteomes" id="UP000190961">
    <property type="component" value="Unassembled WGS sequence"/>
</dbReference>